<dbReference type="EMBL" id="JACHIO010000023">
    <property type="protein sequence ID" value="MBB5066071.1"/>
    <property type="molecule type" value="Genomic_DNA"/>
</dbReference>
<evidence type="ECO:0000313" key="1">
    <source>
        <dbReference type="EMBL" id="MBB5066071.1"/>
    </source>
</evidence>
<accession>A0A7W7ZVN0</accession>
<reference evidence="1 2" key="1">
    <citation type="submission" date="2020-08" db="EMBL/GenBank/DDBJ databases">
        <title>Genomic Encyclopedia of Type Strains, Phase IV (KMG-V): Genome sequencing to study the core and pangenomes of soil and plant-associated prokaryotes.</title>
        <authorList>
            <person name="Whitman W."/>
        </authorList>
    </citation>
    <scope>NUCLEOTIDE SEQUENCE [LARGE SCALE GENOMIC DNA]</scope>
    <source>
        <strain evidence="1 2">X5P3</strain>
    </source>
</reference>
<protein>
    <submittedName>
        <fullName evidence="1">Uncharacterized protein</fullName>
    </submittedName>
</protein>
<proteinExistence type="predicted"/>
<dbReference type="AlphaFoldDB" id="A0A7W7ZVN0"/>
<evidence type="ECO:0000313" key="2">
    <source>
        <dbReference type="Proteomes" id="UP000584867"/>
    </source>
</evidence>
<dbReference type="Proteomes" id="UP000584867">
    <property type="component" value="Unassembled WGS sequence"/>
</dbReference>
<name>A0A7W7ZVN0_9BACT</name>
<comment type="caution">
    <text evidence="1">The sequence shown here is derived from an EMBL/GenBank/DDBJ whole genome shotgun (WGS) entry which is preliminary data.</text>
</comment>
<sequence>MQCFESQSGQFMRVAACLGTVLFLGWLAGCSSSPIPATQAAAPAPAPSVQTYFAPYVFGSSAGQSPLTYTLDDVGLAFSQTTYQPQTQPGPQVLNAGSFTISQRGLRTLGITATYNEIINNGTPSYEGTAYNPSKPGSFAVELAGQAGGLVQLVGQPVQPLVAATQCPSFSSAQTYQFVTIPSTESKQLLTGLPGQPPIYQPLNIWNPATDTAYGSVDVVSSGSTVTFQNIQQYRLPSEVAADGKGTSPAQSPSSSVPVPGACGPTFFGNITNVPGQLVITDPGGQDESNPPQAVVGIGSTGLLVEDNGHTGQGFLPHTAPALQYNNVLGAGTGAVGLPKPSSPLDTSTVVGKQYLGFIYEAGNNDQGVTWSSNLASFGFPSVPTGSTGCPSVDADASSSTLIYGGDFPVNLTTGLPDPGSDNHQNPNYPYGNNDFVIDLGPQDTSNNGLYRQAKVCVGKMYPGNSTGAAYPFQAVAIAGQLGSQYAIFLIGLDSTQPWAIYLLQSN</sequence>
<dbReference type="RefSeq" id="WP_184259313.1">
    <property type="nucleotide sequence ID" value="NZ_JACHIO010000023.1"/>
</dbReference>
<organism evidence="1 2">
    <name type="scientific">Granulicella mallensis</name>
    <dbReference type="NCBI Taxonomy" id="940614"/>
    <lineage>
        <taxon>Bacteria</taxon>
        <taxon>Pseudomonadati</taxon>
        <taxon>Acidobacteriota</taxon>
        <taxon>Terriglobia</taxon>
        <taxon>Terriglobales</taxon>
        <taxon>Acidobacteriaceae</taxon>
        <taxon>Granulicella</taxon>
    </lineage>
</organism>
<gene>
    <name evidence="1" type="ORF">HDF15_004443</name>
</gene>